<dbReference type="InterPro" id="IPR009003">
    <property type="entry name" value="Peptidase_S1_PA"/>
</dbReference>
<dbReference type="CDD" id="cd21875">
    <property type="entry name" value="PEDV-like_alphaCoV_Nsp1"/>
    <property type="match status" value="1"/>
</dbReference>
<dbReference type="PROSITE" id="PS51993">
    <property type="entry name" value="COV_3ECTO"/>
    <property type="match status" value="1"/>
</dbReference>
<feature type="domain" description="3Ecto" evidence="87">
    <location>
        <begin position="2030"/>
        <end position="2094"/>
    </location>
</feature>
<evidence type="ECO:0000259" key="70">
    <source>
        <dbReference type="PROSITE" id="PS51947"/>
    </source>
</evidence>
<dbReference type="PROSITE" id="PS51154">
    <property type="entry name" value="MACRO"/>
    <property type="match status" value="1"/>
</dbReference>
<comment type="function">
    <text evidence="47">RNA-directed RNA polymerase that catalyzes the transcription of viral genomic and subgenomic RNAs. Acts in complex with nsp7 and nsp8 to transcribe both the minus and positive strands of genomic RNA. The kinase-like NiRAN domain of NSP12 attaches one or more nucleotides to the amino terminus of NSP9, forming a covalent RNA-protein intermediate that serves as transcription/replication primer. Subgenomic RNAs (sgRNAs) are formed by discontinuous transcription: The polymerase has the ability to pause at transcription-regulating sequences (TRS) and jump to the leader TRS, resulting in a major deletion. This creates a series of subgenomic RNAs that are replicated, transcribed and translated. In addition, Nsp12 is a subunit of the viral RNA capping enzyme that catalyzes the RNA guanylyltransferase reaction for genomic and sub-genomic RNAs. Subsequently, the NiRAN domain transfers RNA to GDP, and forms the core cap structure GpppA-RNA.</text>
</comment>
<evidence type="ECO:0000259" key="78">
    <source>
        <dbReference type="PROSITE" id="PS51955"/>
    </source>
</evidence>
<feature type="active site" evidence="55">
    <location>
        <position position="5879"/>
    </location>
</feature>
<dbReference type="CDD" id="cd21409">
    <property type="entry name" value="1B_cv_Nsp13-like"/>
    <property type="match status" value="1"/>
</dbReference>
<feature type="domain" description="Peptidase C30" evidence="64">
    <location>
        <begin position="2990"/>
        <end position="3291"/>
    </location>
</feature>
<evidence type="ECO:0000256" key="55">
    <source>
        <dbReference type="PROSITE-ProRule" id="PRU01298"/>
    </source>
</evidence>
<dbReference type="Pfam" id="PF00680">
    <property type="entry name" value="RdRP_1"/>
    <property type="match status" value="1"/>
</dbReference>
<dbReference type="InterPro" id="IPR009466">
    <property type="entry name" value="NSP14_CoV"/>
</dbReference>
<evidence type="ECO:0000256" key="29">
    <source>
        <dbReference type="ARBA" id="ARBA00022833"/>
    </source>
</evidence>
<dbReference type="Pfam" id="PF05409">
    <property type="entry name" value="Peptidase_C30"/>
    <property type="match status" value="1"/>
</dbReference>
<evidence type="ECO:0000256" key="9">
    <source>
        <dbReference type="ARBA" id="ARBA00022484"/>
    </source>
</evidence>
<evidence type="ECO:0000256" key="3">
    <source>
        <dbReference type="ARBA" id="ARBA00002928"/>
    </source>
</evidence>
<dbReference type="CDD" id="cd21712">
    <property type="entry name" value="TM_Y_alphaCoV_Nsp3_C"/>
    <property type="match status" value="1"/>
</dbReference>
<dbReference type="CDD" id="cd21171">
    <property type="entry name" value="NTD_alpha_betaCoV_Nsp15-like"/>
    <property type="match status" value="1"/>
</dbReference>
<dbReference type="PROSITE" id="PS51653">
    <property type="entry name" value="CV_ZBD"/>
    <property type="match status" value="1"/>
</dbReference>
<dbReference type="CDD" id="cd21689">
    <property type="entry name" value="stalk_CoV_Nsp13-like"/>
    <property type="match status" value="1"/>
</dbReference>
<evidence type="ECO:0000259" key="77">
    <source>
        <dbReference type="PROSITE" id="PS51954"/>
    </source>
</evidence>
<evidence type="ECO:0000256" key="31">
    <source>
        <dbReference type="ARBA" id="ARBA00022840"/>
    </source>
</evidence>
<evidence type="ECO:0000256" key="11">
    <source>
        <dbReference type="ARBA" id="ARBA00022603"/>
    </source>
</evidence>
<feature type="region of interest" description="ZF1" evidence="58">
    <location>
        <begin position="2172"/>
        <end position="2185"/>
    </location>
</feature>
<evidence type="ECO:0000256" key="54">
    <source>
        <dbReference type="PROSITE-ProRule" id="PRU01296"/>
    </source>
</evidence>
<dbReference type="InterPro" id="IPR011050">
    <property type="entry name" value="Pectin_lyase_fold/virulence"/>
</dbReference>
<dbReference type="InterPro" id="IPR027351">
    <property type="entry name" value="(+)RNA_virus_helicase_core_dom"/>
</dbReference>
<dbReference type="InterPro" id="IPR013016">
    <property type="entry name" value="Peptidase_C16_CoV"/>
</dbReference>
<dbReference type="InterPro" id="IPR044343">
    <property type="entry name" value="NSP13_1B_dom_CoV"/>
</dbReference>
<feature type="domain" description="Ubiquitin-like" evidence="67">
    <location>
        <begin position="898"/>
        <end position="993"/>
    </location>
</feature>
<dbReference type="SUPFAM" id="SSF53335">
    <property type="entry name" value="S-adenosyl-L-methionine-dependent methyltransferases"/>
    <property type="match status" value="1"/>
</dbReference>
<evidence type="ECO:0000313" key="89">
    <source>
        <dbReference type="EMBL" id="WCC61775.1"/>
    </source>
</evidence>
<dbReference type="Gene3D" id="1.10.150.420">
    <property type="entry name" value="Coronavirus nonstructural protein 4 C-terminus"/>
    <property type="match status" value="1"/>
</dbReference>
<dbReference type="CDD" id="cd21401">
    <property type="entry name" value="ZBD_cv_Nsp13-like"/>
    <property type="match status" value="1"/>
</dbReference>
<dbReference type="PROSITE" id="PS51949">
    <property type="entry name" value="COV_NSP7"/>
    <property type="match status" value="1"/>
</dbReference>
<evidence type="ECO:0000256" key="14">
    <source>
        <dbReference type="ARBA" id="ARBA00022670"/>
    </source>
</evidence>
<feature type="domain" description="CoV Nsp1 globular" evidence="82">
    <location>
        <begin position="2"/>
        <end position="109"/>
    </location>
</feature>
<evidence type="ECO:0000256" key="33">
    <source>
        <dbReference type="ARBA" id="ARBA00022876"/>
    </source>
</evidence>
<evidence type="ECO:0000256" key="39">
    <source>
        <dbReference type="ARBA" id="ARBA00023136"/>
    </source>
</evidence>
<feature type="region of interest" description="ZF2" evidence="58">
    <location>
        <begin position="2218"/>
        <end position="2228"/>
    </location>
</feature>
<dbReference type="Pfam" id="PF08715">
    <property type="entry name" value="CoV_peptidase"/>
    <property type="match status" value="2"/>
</dbReference>
<dbReference type="InterPro" id="IPR043610">
    <property type="entry name" value="NSP6_CoV"/>
</dbReference>
<feature type="transmembrane region" description="Helical" evidence="60">
    <location>
        <begin position="2147"/>
        <end position="2170"/>
    </location>
</feature>
<dbReference type="InterPro" id="IPR044330">
    <property type="entry name" value="NSP15_alpha_betaCoV_N"/>
</dbReference>
<dbReference type="Pfam" id="PF19213">
    <property type="entry name" value="CoV_NSP6"/>
    <property type="match status" value="1"/>
</dbReference>
<evidence type="ECO:0000256" key="60">
    <source>
        <dbReference type="SAM" id="Phobius"/>
    </source>
</evidence>
<dbReference type="PROSITE" id="PS51124">
    <property type="entry name" value="PEPTIDASE_C16"/>
    <property type="match status" value="2"/>
</dbReference>
<dbReference type="CDD" id="cd21665">
    <property type="entry name" value="alphaCoV_Nsp5_Mpro"/>
    <property type="match status" value="1"/>
</dbReference>
<feature type="transmembrane region" description="Helical" evidence="60">
    <location>
        <begin position="3393"/>
        <end position="3411"/>
    </location>
</feature>
<feature type="transmembrane region" description="Helical" evidence="60">
    <location>
        <begin position="2779"/>
        <end position="2797"/>
    </location>
</feature>
<dbReference type="PROSITE" id="PS51943">
    <property type="entry name" value="COV_NSP3A_UBL"/>
    <property type="match status" value="1"/>
</dbReference>
<dbReference type="InterPro" id="IPR014822">
    <property type="entry name" value="NSP9_CoV"/>
</dbReference>
<evidence type="ECO:0000256" key="24">
    <source>
        <dbReference type="ARBA" id="ARBA00022771"/>
    </source>
</evidence>
<organism evidence="89">
    <name type="scientific">Bat Coronavirus ShYN16</name>
    <dbReference type="NCBI Taxonomy" id="3018911"/>
    <lineage>
        <taxon>Viruses</taxon>
        <taxon>Riboviria</taxon>
        <taxon>Orthornavirae</taxon>
        <taxon>Pisuviricota</taxon>
        <taxon>Pisoniviricetes</taxon>
        <taxon>Nidovirales</taxon>
        <taxon>Cornidovirineae</taxon>
        <taxon>Coronaviridae</taxon>
        <taxon>Orthocoronavirinae</taxon>
    </lineage>
</organism>
<dbReference type="Pfam" id="PF20633">
    <property type="entry name" value="CoV_NSP13_stalk"/>
    <property type="match status" value="1"/>
</dbReference>
<evidence type="ECO:0000256" key="50">
    <source>
        <dbReference type="ARBA" id="ARBA00047995"/>
    </source>
</evidence>
<evidence type="ECO:0000256" key="46">
    <source>
        <dbReference type="ARBA" id="ARBA00026035"/>
    </source>
</evidence>
<feature type="active site" evidence="55">
    <location>
        <position position="5884"/>
    </location>
</feature>
<evidence type="ECO:0000256" key="57">
    <source>
        <dbReference type="PROSITE-ProRule" id="PRU01303"/>
    </source>
</evidence>
<dbReference type="CDD" id="cd21557">
    <property type="entry name" value="Macro_X_Nsp3-like"/>
    <property type="match status" value="1"/>
</dbReference>
<protein>
    <recommendedName>
        <fullName evidence="59">ORF1ab polyprotein</fullName>
    </recommendedName>
</protein>
<evidence type="ECO:0000256" key="43">
    <source>
        <dbReference type="ARBA" id="ARBA00023280"/>
    </source>
</evidence>
<keyword evidence="17" id="KW-0548">Nucleotidyltransferase</keyword>
<dbReference type="GO" id="GO:0003968">
    <property type="term" value="F:RNA-directed RNA polymerase activity"/>
    <property type="evidence" value="ECO:0007669"/>
    <property type="project" value="UniProtKB-KW"/>
</dbReference>
<feature type="domain" description="NendoU" evidence="79">
    <location>
        <begin position="6326"/>
        <end position="6466"/>
    </location>
</feature>
<feature type="domain" description="NiRAN" evidence="70">
    <location>
        <begin position="4094"/>
        <end position="4343"/>
    </location>
</feature>
<feature type="domain" description="Macro" evidence="63">
    <location>
        <begin position="1281"/>
        <end position="1448"/>
    </location>
</feature>
<dbReference type="PROSITE" id="PS51955">
    <property type="entry name" value="NIV_2_O_MTASE"/>
    <property type="match status" value="1"/>
</dbReference>
<comment type="subcellular location">
    <subcellularLocation>
        <location evidence="5">Host cytoplasm</location>
        <location evidence="5">Host perinuclear region</location>
    </subcellularLocation>
    <subcellularLocation>
        <location evidence="6">Host endoplasmic reticulum-Golgi intermediate compartment</location>
    </subcellularLocation>
    <subcellularLocation>
        <location evidence="4">Host membrane</location>
        <topology evidence="4">Multi-pass membrane protein</topology>
    </subcellularLocation>
</comment>
<comment type="function">
    <text evidence="3">Nsp7-nsp8 hexadecamer may possibly confer processivity to the polymerase, maybe by binding to dsRNA or by producing primers utilized by the latter.</text>
</comment>
<evidence type="ECO:0000256" key="36">
    <source>
        <dbReference type="ARBA" id="ARBA00022953"/>
    </source>
</evidence>
<dbReference type="Pfam" id="PF16348">
    <property type="entry name" value="CoV_NSP4_C"/>
    <property type="match status" value="1"/>
</dbReference>
<feature type="binding site" evidence="56">
    <location>
        <begin position="5942"/>
        <end position="5948"/>
    </location>
    <ligand>
        <name>S-adenosyl-L-methionine</name>
        <dbReference type="ChEBI" id="CHEBI:59789"/>
    </ligand>
</feature>
<dbReference type="GO" id="GO:0004843">
    <property type="term" value="F:cysteine-type deubiquitinase activity"/>
    <property type="evidence" value="ECO:0007669"/>
    <property type="project" value="UniProtKB-EC"/>
</dbReference>
<evidence type="ECO:0000256" key="25">
    <source>
        <dbReference type="ARBA" id="ARBA00022786"/>
    </source>
</evidence>
<evidence type="ECO:0000259" key="68">
    <source>
        <dbReference type="PROSITE" id="PS51944"/>
    </source>
</evidence>
<dbReference type="SUPFAM" id="SSF142877">
    <property type="entry name" value="EndoU-like"/>
    <property type="match status" value="1"/>
</dbReference>
<dbReference type="InterPro" id="IPR044371">
    <property type="entry name" value="Macro_X_NSP3-like"/>
</dbReference>
<dbReference type="Pfam" id="PF19218">
    <property type="entry name" value="CoV_NSP3_C"/>
    <property type="match status" value="1"/>
</dbReference>
<dbReference type="PROSITE" id="PS51960">
    <property type="entry name" value="COV_NSP15_NTD"/>
    <property type="match status" value="1"/>
</dbReference>
<proteinExistence type="inferred from homology"/>
<dbReference type="InterPro" id="IPR002589">
    <property type="entry name" value="Macro_dom"/>
</dbReference>
<dbReference type="GO" id="GO:0004483">
    <property type="term" value="F:methyltransferase cap1 activity"/>
    <property type="evidence" value="ECO:0007669"/>
    <property type="project" value="UniProtKB-EC"/>
</dbReference>
<feature type="domain" description="CV ZBD" evidence="65">
    <location>
        <begin position="5016"/>
        <end position="5128"/>
    </location>
</feature>
<dbReference type="GO" id="GO:0004197">
    <property type="term" value="F:cysteine-type endopeptidase activity"/>
    <property type="evidence" value="ECO:0007669"/>
    <property type="project" value="InterPro"/>
</dbReference>
<evidence type="ECO:0000256" key="13">
    <source>
        <dbReference type="ARBA" id="ARBA00022662"/>
    </source>
</evidence>
<dbReference type="Pfam" id="PF06460">
    <property type="entry name" value="CoV_Methyltr_2"/>
    <property type="match status" value="1"/>
</dbReference>
<dbReference type="InterPro" id="IPR009469">
    <property type="entry name" value="RdRp_N_CoV"/>
</dbReference>
<dbReference type="InterPro" id="IPR043608">
    <property type="entry name" value="CoV_NSP15_M"/>
</dbReference>
<dbReference type="Pfam" id="PF06478">
    <property type="entry name" value="CoV_RPol_N"/>
    <property type="match status" value="1"/>
</dbReference>
<evidence type="ECO:0000256" key="30">
    <source>
        <dbReference type="ARBA" id="ARBA00022839"/>
    </source>
</evidence>
<dbReference type="InterPro" id="IPR043502">
    <property type="entry name" value="DNA/RNA_pol_sf"/>
</dbReference>
<dbReference type="GO" id="GO:0006351">
    <property type="term" value="P:DNA-templated transcription"/>
    <property type="evidence" value="ECO:0007669"/>
    <property type="project" value="InterPro"/>
</dbReference>
<dbReference type="CDD" id="cd21723">
    <property type="entry name" value="alphaCoV_Nsp13-helicase"/>
    <property type="match status" value="1"/>
</dbReference>
<dbReference type="Gene3D" id="3.30.160.820">
    <property type="entry name" value="Nsp15 N-terminal domain-like"/>
    <property type="match status" value="1"/>
</dbReference>
<dbReference type="Gene3D" id="3.10.20.540">
    <property type="match status" value="1"/>
</dbReference>
<dbReference type="GO" id="GO:0003724">
    <property type="term" value="F:RNA helicase activity"/>
    <property type="evidence" value="ECO:0007669"/>
    <property type="project" value="UniProtKB-EC"/>
</dbReference>
<dbReference type="InterPro" id="IPR043178">
    <property type="entry name" value="PLpro_thumb_sf_CoV"/>
</dbReference>
<feature type="transmembrane region" description="Helical" evidence="60">
    <location>
        <begin position="2017"/>
        <end position="2036"/>
    </location>
</feature>
<feature type="transmembrane region" description="Helical" evidence="60">
    <location>
        <begin position="1956"/>
        <end position="1974"/>
    </location>
</feature>
<dbReference type="InterPro" id="IPR043174">
    <property type="entry name" value="NSP15_middle_sf"/>
</dbReference>
<dbReference type="InterPro" id="IPR043177">
    <property type="entry name" value="PLpro_N_sf_CoV"/>
</dbReference>
<dbReference type="Pfam" id="PF13087">
    <property type="entry name" value="AAA_12"/>
    <property type="match status" value="1"/>
</dbReference>
<keyword evidence="31" id="KW-0067">ATP-binding</keyword>
<dbReference type="Pfam" id="PF20632">
    <property type="entry name" value="CoV_NSP13_ZBD"/>
    <property type="match status" value="1"/>
</dbReference>
<evidence type="ECO:0000256" key="5">
    <source>
        <dbReference type="ARBA" id="ARBA00004407"/>
    </source>
</evidence>
<feature type="domain" description="Nsp12 Interface" evidence="88">
    <location>
        <begin position="4349"/>
        <end position="4447"/>
    </location>
</feature>
<dbReference type="InterPro" id="IPR043611">
    <property type="entry name" value="CoV_NSP3_C"/>
</dbReference>
<dbReference type="PROSITE" id="PS51946">
    <property type="entry name" value="COV_NSP4C"/>
    <property type="match status" value="1"/>
</dbReference>
<feature type="active site" evidence="55">
    <location>
        <position position="5803"/>
    </location>
</feature>
<dbReference type="InterPro" id="IPR049894">
    <property type="entry name" value="COV_NSP3_3ECTO"/>
</dbReference>
<dbReference type="InterPro" id="IPR047912">
    <property type="entry name" value="Nsp13_helicase_alphaCoV"/>
</dbReference>
<keyword evidence="12" id="KW-1090">Inhibition of host innate immune response by virus</keyword>
<evidence type="ECO:0000256" key="7">
    <source>
        <dbReference type="ARBA" id="ARBA00008087"/>
    </source>
</evidence>
<evidence type="ECO:0000256" key="17">
    <source>
        <dbReference type="ARBA" id="ARBA00022695"/>
    </source>
</evidence>
<evidence type="ECO:0000256" key="59">
    <source>
        <dbReference type="PROSITE-ProRule" id="PRU01344"/>
    </source>
</evidence>
<dbReference type="InterPro" id="IPR046436">
    <property type="entry name" value="NIV_EXON"/>
</dbReference>
<keyword evidence="37 60" id="KW-1133">Transmembrane helix</keyword>
<keyword evidence="27" id="KW-0347">Helicase</keyword>
<evidence type="ECO:0000256" key="19">
    <source>
        <dbReference type="ARBA" id="ARBA00022723"/>
    </source>
</evidence>
<dbReference type="InterPro" id="IPR046443">
    <property type="entry name" value="a/bCoV_NSP1_glob"/>
</dbReference>
<keyword evidence="14" id="KW-0645">Protease</keyword>
<evidence type="ECO:0000259" key="80">
    <source>
        <dbReference type="PROSITE" id="PS51960"/>
    </source>
</evidence>
<feature type="region of interest" description="Y1" evidence="58">
    <location>
        <begin position="2168"/>
        <end position="2258"/>
    </location>
</feature>
<feature type="transmembrane region" description="Helical" evidence="60">
    <location>
        <begin position="2809"/>
        <end position="2831"/>
    </location>
</feature>
<dbReference type="Gene3D" id="3.30.70.3540">
    <property type="entry name" value="Nsp8 replicase, head domain"/>
    <property type="match status" value="1"/>
</dbReference>
<evidence type="ECO:0000259" key="74">
    <source>
        <dbReference type="PROSITE" id="PS51951"/>
    </source>
</evidence>
<comment type="caution">
    <text evidence="58">Lacks conserved residue(s) required for the propagation of feature annotation.</text>
</comment>
<evidence type="ECO:0000256" key="20">
    <source>
        <dbReference type="ARBA" id="ARBA00022737"/>
    </source>
</evidence>
<dbReference type="Gene3D" id="2.40.10.250">
    <property type="entry name" value="Replicase NSP9"/>
    <property type="match status" value="1"/>
</dbReference>
<comment type="catalytic activity">
    <reaction evidence="44">
        <text>uridylyl-uridylyl-ribonucleotide-RNA = a 3'-end uridylyl-2',3'-cyclophospho-uridine-RNA + a 5'-end dephospho-ribonucleoside-RNA</text>
        <dbReference type="Rhea" id="RHEA:67732"/>
        <dbReference type="Rhea" id="RHEA-COMP:13936"/>
        <dbReference type="Rhea" id="RHEA-COMP:17334"/>
        <dbReference type="Rhea" id="RHEA-COMP:17335"/>
        <dbReference type="ChEBI" id="CHEBI:138284"/>
        <dbReference type="ChEBI" id="CHEBI:173079"/>
        <dbReference type="ChEBI" id="CHEBI:173080"/>
    </reaction>
</comment>
<evidence type="ECO:0000259" key="64">
    <source>
        <dbReference type="PROSITE" id="PS51442"/>
    </source>
</evidence>
<feature type="domain" description="ExoN/MTase coactivator" evidence="75">
    <location>
        <begin position="3954"/>
        <end position="4092"/>
    </location>
</feature>
<dbReference type="Pfam" id="PF20631">
    <property type="entry name" value="CoV_NSP13_1B"/>
    <property type="match status" value="1"/>
</dbReference>
<evidence type="ECO:0000259" key="81">
    <source>
        <dbReference type="PROSITE" id="PS51961"/>
    </source>
</evidence>
<evidence type="ECO:0000256" key="2">
    <source>
        <dbReference type="ARBA" id="ARBA00001936"/>
    </source>
</evidence>
<dbReference type="GO" id="GO:0006508">
    <property type="term" value="P:proteolysis"/>
    <property type="evidence" value="ECO:0007669"/>
    <property type="project" value="UniProtKB-KW"/>
</dbReference>
<feature type="active site" evidence="57">
    <location>
        <position position="6412"/>
    </location>
</feature>
<dbReference type="GO" id="GO:0008270">
    <property type="term" value="F:zinc ion binding"/>
    <property type="evidence" value="ECO:0007669"/>
    <property type="project" value="UniProtKB-UniRule"/>
</dbReference>
<feature type="active site" evidence="55">
    <location>
        <position position="5704"/>
    </location>
</feature>
<dbReference type="SUPFAM" id="SSF56672">
    <property type="entry name" value="DNA/RNA polymerases"/>
    <property type="match status" value="1"/>
</dbReference>
<dbReference type="Gene3D" id="3.40.50.150">
    <property type="entry name" value="Vaccinia Virus protein VP39"/>
    <property type="match status" value="1"/>
</dbReference>
<accession>A0AA49EC06</accession>
<feature type="transmembrane region" description="Helical" evidence="60">
    <location>
        <begin position="2851"/>
        <end position="2879"/>
    </location>
</feature>
<evidence type="ECO:0000256" key="49">
    <source>
        <dbReference type="ARBA" id="ARBA00047984"/>
    </source>
</evidence>
<dbReference type="InterPro" id="IPR032505">
    <property type="entry name" value="CoV_NSP4_C"/>
</dbReference>
<evidence type="ECO:0000256" key="15">
    <source>
        <dbReference type="ARBA" id="ARBA00022679"/>
    </source>
</evidence>
<dbReference type="InterPro" id="IPR043613">
    <property type="entry name" value="CoV_NSP2_C"/>
</dbReference>
<feature type="active site" evidence="55">
    <location>
        <position position="5702"/>
    </location>
</feature>
<dbReference type="InterPro" id="IPR046440">
    <property type="entry name" value="AV_NSP11N_COV_NSP15M"/>
</dbReference>
<evidence type="ECO:0000259" key="69">
    <source>
        <dbReference type="PROSITE" id="PS51946"/>
    </source>
</evidence>
<feature type="domain" description="CoV Nsp2 N-terminal" evidence="83">
    <location>
        <begin position="112"/>
        <end position="368"/>
    </location>
</feature>
<dbReference type="InterPro" id="IPR048672">
    <property type="entry name" value="NSP13_ZBD_CoV"/>
</dbReference>
<evidence type="ECO:0000256" key="38">
    <source>
        <dbReference type="ARBA" id="ARBA00023050"/>
    </source>
</evidence>
<dbReference type="Gene3D" id="1.10.1840.10">
    <property type="entry name" value="main proteinase (3clpro) structure, domain 3"/>
    <property type="match status" value="1"/>
</dbReference>
<dbReference type="InterPro" id="IPR043612">
    <property type="entry name" value="CoV_NSP4_N"/>
</dbReference>
<dbReference type="InterPro" id="IPR014829">
    <property type="entry name" value="NSP8_CoV"/>
</dbReference>
<dbReference type="CDD" id="cd21558">
    <property type="entry name" value="alphaCoV-Nsp6"/>
    <property type="match status" value="1"/>
</dbReference>
<dbReference type="Gene3D" id="2.40.10.10">
    <property type="entry name" value="Trypsin-like serine proteases"/>
    <property type="match status" value="2"/>
</dbReference>
<dbReference type="PROSITE" id="PS51953">
    <property type="entry name" value="NIV_EXON"/>
    <property type="match status" value="1"/>
</dbReference>
<dbReference type="PROSITE" id="PS51951">
    <property type="entry name" value="COV_NSP9_SSRNA_BD"/>
    <property type="match status" value="1"/>
</dbReference>
<dbReference type="InterPro" id="IPR046438">
    <property type="entry name" value="NIV_2_O_MTASE"/>
</dbReference>
<dbReference type="GO" id="GO:0033644">
    <property type="term" value="C:host cell membrane"/>
    <property type="evidence" value="ECO:0007669"/>
    <property type="project" value="UniProtKB-SubCell"/>
</dbReference>
<evidence type="ECO:0000256" key="44">
    <source>
        <dbReference type="ARBA" id="ARBA00024600"/>
    </source>
</evidence>
<evidence type="ECO:0000259" key="67">
    <source>
        <dbReference type="PROSITE" id="PS51943"/>
    </source>
</evidence>
<dbReference type="Pfam" id="PF19211">
    <property type="entry name" value="CoV_NSP2_N"/>
    <property type="match status" value="1"/>
</dbReference>
<feature type="domain" description="Nidovirus-type SAM-dependent 2'-O-MTase" evidence="78">
    <location>
        <begin position="6470"/>
        <end position="6766"/>
    </location>
</feature>
<evidence type="ECO:0000259" key="82">
    <source>
        <dbReference type="PROSITE" id="PS51962"/>
    </source>
</evidence>
<dbReference type="InterPro" id="IPR044357">
    <property type="entry name" value="NSP3_Ubl1_dom_CoV"/>
</dbReference>
<dbReference type="SMART" id="SM00506">
    <property type="entry name" value="A1pp"/>
    <property type="match status" value="1"/>
</dbReference>
<evidence type="ECO:0000256" key="8">
    <source>
        <dbReference type="ARBA" id="ARBA00022482"/>
    </source>
</evidence>
<dbReference type="SUPFAM" id="SSF52540">
    <property type="entry name" value="P-loop containing nucleoside triphosphate hydrolases"/>
    <property type="match status" value="1"/>
</dbReference>
<dbReference type="InterPro" id="IPR008740">
    <property type="entry name" value="Peptidase_C30_CoV"/>
</dbReference>
<comment type="cofactor">
    <cofactor evidence="2">
        <name>Mn(2+)</name>
        <dbReference type="ChEBI" id="CHEBI:29035"/>
    </cofactor>
</comment>
<dbReference type="CDD" id="cd21830">
    <property type="entry name" value="alphaCoV_Nsp8"/>
    <property type="match status" value="1"/>
</dbReference>
<keyword evidence="19 58" id="KW-0479">Metal-binding</keyword>
<evidence type="ECO:0000256" key="51">
    <source>
        <dbReference type="ARBA" id="ARBA00049042"/>
    </source>
</evidence>
<evidence type="ECO:0000256" key="48">
    <source>
        <dbReference type="ARBA" id="ARBA00043928"/>
    </source>
</evidence>
<dbReference type="Pfam" id="PF19219">
    <property type="entry name" value="CoV_NSP15_N"/>
    <property type="match status" value="1"/>
</dbReference>
<keyword evidence="36" id="KW-0693">Viral RNA replication</keyword>
<dbReference type="Gene3D" id="3.40.50.300">
    <property type="entry name" value="P-loop containing nucleotide triphosphate hydrolases"/>
    <property type="match status" value="2"/>
</dbReference>
<feature type="transmembrane region" description="Helical" evidence="60">
    <location>
        <begin position="2103"/>
        <end position="2126"/>
    </location>
</feature>
<evidence type="ECO:0000256" key="35">
    <source>
        <dbReference type="ARBA" id="ARBA00022931"/>
    </source>
</evidence>
<keyword evidence="32" id="KW-1043">Host membrane</keyword>
<evidence type="ECO:0000256" key="58">
    <source>
        <dbReference type="PROSITE-ProRule" id="PRU01336"/>
    </source>
</evidence>
<evidence type="ECO:0000256" key="45">
    <source>
        <dbReference type="ARBA" id="ARBA00025562"/>
    </source>
</evidence>
<dbReference type="InterPro" id="IPR014828">
    <property type="entry name" value="NSP7_CoV"/>
</dbReference>
<dbReference type="InterPro" id="IPR050534">
    <property type="entry name" value="Coronavir_polyprotein_1ab"/>
</dbReference>
<comment type="similarity">
    <text evidence="7 53">Belongs to the coronaviruses polyprotein 1ab family.</text>
</comment>
<gene>
    <name evidence="89" type="primary">ORF1ab</name>
</gene>
<keyword evidence="26 57" id="KW-0378">Hydrolase</keyword>
<evidence type="ECO:0000259" key="63">
    <source>
        <dbReference type="PROSITE" id="PS51154"/>
    </source>
</evidence>
<dbReference type="GO" id="GO:0005524">
    <property type="term" value="F:ATP binding"/>
    <property type="evidence" value="ECO:0007669"/>
    <property type="project" value="UniProtKB-KW"/>
</dbReference>
<dbReference type="Gene3D" id="6.10.140.2090">
    <property type="match status" value="1"/>
</dbReference>
<dbReference type="InterPro" id="IPR044356">
    <property type="entry name" value="RdRp_alphaCoV"/>
</dbReference>
<dbReference type="CDD" id="cd21514">
    <property type="entry name" value="alphaCoV_Nsp2_HCoV-229E-like"/>
    <property type="match status" value="1"/>
</dbReference>
<feature type="transmembrane region" description="Helical" evidence="60">
    <location>
        <begin position="3355"/>
        <end position="3373"/>
    </location>
</feature>
<feature type="domain" description="Nsp9 ssRNA-binding" evidence="74">
    <location>
        <begin position="3846"/>
        <end position="3953"/>
    </location>
</feature>
<dbReference type="PROSITE" id="PS51657">
    <property type="entry name" value="PSRV_HELICASE"/>
    <property type="match status" value="1"/>
</dbReference>
<evidence type="ECO:0000259" key="72">
    <source>
        <dbReference type="PROSITE" id="PS51949"/>
    </source>
</evidence>
<dbReference type="InterPro" id="IPR044322">
    <property type="entry name" value="NSP15_M_alpha_beta_CoV"/>
</dbReference>
<evidence type="ECO:0000256" key="56">
    <source>
        <dbReference type="PROSITE-ProRule" id="PRU01299"/>
    </source>
</evidence>
<comment type="catalytic activity">
    <reaction evidence="1">
        <text>Thiol-dependent hydrolysis of ester, thioester, amide, peptide and isopeptide bonds formed by the C-terminal Gly of ubiquitin (a 76-residue protein attached to proteins as an intracellular targeting signal).</text>
        <dbReference type="EC" id="3.4.19.12"/>
    </reaction>
</comment>
<dbReference type="PROSITE" id="PS51944">
    <property type="entry name" value="COV_NSP3D_UBL"/>
    <property type="match status" value="1"/>
</dbReference>
<dbReference type="InterPro" id="IPR036333">
    <property type="entry name" value="NSP10_sf_CoV"/>
</dbReference>
<evidence type="ECO:0000256" key="22">
    <source>
        <dbReference type="ARBA" id="ARBA00022758"/>
    </source>
</evidence>
<feature type="active site" evidence="57">
    <location>
        <position position="6371"/>
    </location>
</feature>
<dbReference type="CDD" id="cd21897">
    <property type="entry name" value="alphaCoV_Nsp9"/>
    <property type="match status" value="1"/>
</dbReference>
<feature type="transmembrane region" description="Helical" evidence="60">
    <location>
        <begin position="3323"/>
        <end position="3348"/>
    </location>
</feature>
<sequence>MSSNHISLAFANDNEISSIGFGTYGEAVSFYSEAAARGFVQCRFVSFGHQHAVTGVEDDDVVMLVTGVTQLRAYLGTFSDRPPNLRGWILFSNCNYFLEELNLIFGRCGGVTIAVDQYMWRSLGLPVLQECDWEYTDYFTEGNQFTRNGITYVKAWDVDRKAVPYEKQNLTCIRRITYVTDNRHTLADGTVMKTAKHPKINKSVVLTPPFDKIYMEVGSPFMGNGETFVEMVKDPVFFHALITCQCGRSEWTVGDWKSYNSLCCNIKCKPITIVAPKAVPGAVLVTKADVGSGLKCYSNVFIKHVTDITVPGTKLGWGIWRIMKVQAKNDIAMSGNPLVDDPDDKLDPCYFENDGHFSTKFKIQLLANSFDDEVKGAIMQGLIKINTVICDVVKDVLGVPWFIKKLGSLATMLWNQFVDTVKGMKLCSSKVLELAKAISCATMSVVNGVLKVVADVPSLFKGAFDILVSAIGSIFTNTCDTLSVAGKSFARIGEFVILPKSLVRLAKAKVKGSKQSGLKHLQFATAVLGDTQKVQSSRVEFSTVNLKMIDEDVPLNPNGYTVAVGEQAFFCSDGVYRFMSDLDAVIPEPVFKPELDLEPIFECPVIPGFPKVAASNVAELCVKVDCLLFKYDKIYKKYSTIINGHRCCVQCSYTFKAPYYYFEEEEFVDNCQKYHETPGFDSFYNAALQAPDMEAFCGLCVGDFSVFLPRVPECPLVLKELDGGSIWQSFISGVRCVKDFLSSLKVDLGLNGVVVAVAKKFKKAGLLLQQLYNTFLEAVGSMLSVAGVAFKYYATAVPKIVVNGCFHTVTRLFARDLALPVEDSITDFNIFNHCTFPVNPTRIERDVLELEETDYVEPATNGKLVVCDDYSFYNHDDKYYPTDGKGIIPVCYKKKGGGSVSISDDVQVRTIDPVYKVRIEYEFEDETIVKVCEKAVGTKFKVTGGWDQLLETVDTAMSVVKQHLDVPDYYVYDEEGGNDLNLNIIVSQWPLASDAQGDDFECVNDSELEEAESVCDLITQAVADADNDCVDVVETVEAKSNDQLEVEAALAFMKPQPIQQPVTNKQHDLFSFEFFSYGGLKVLKQSSNNCWVSATMIQLQLTGLDDSDEMKLFEAGRVGPMVKRCYEAQKAIVGSLGDVSACLESLLKDDHLATSTCTVNCDCGPGIRVYENAVFRFTPTKEPFPLGCCIVCSKVLIHKITQMKGTGIFCRDPTPLDVDSLVVKPLCASVYVGDRDGGHYMTNMYDCNMAVDGNGRHPIKHNTVNTLCYRNVNWEEVEVPVVEIPKPFVVFKNVEFYQDDFTNLVGLQHDFVVNAANENLSHGGGIAKVLNDYTNGELQIKSNSYTKANGPVKVGSGAFVKCANCNILNVVGPRKGKHAPELLTKAYTYIFKQKGVPLTPLLSVGIFKVPIEESLAALLACAGDSVCRCFCYSDVERQAIEKFVSNAVQVPVTVVDDKPKEAVKGKQSVQPFRVEGASKFYEPKPDLIRHVGADKIVSFTSSDFELSDFVKSCDVYLDKQLTKAIQEYRKVNTNVPAGNCVTLKCDGFTSFTFVVLPKADEKGYEKNFNRAITKFLKLKGTLLVVVDDVNTFSKISHFAVLGYVASHFLVDKLFEVKPVQVVVTKDQRTFDTVELSTDKTFGDQLGSCVVEGKNVTDLKPVSSDKVVSVVPNVDWDKHYGFKDAGVFHSMDHSSFTFDNNVVAGKRVLRTSDNNCWVNATCLQLQFANAKFISRGLQSIWDSYCTGDVALFTHWLYFMTGVEKGQPSDAENALNVISKYLKPQGSVEMVRSTATGCDGACTSSRVVSTPVVNASLLKVGLDDGNCVHGLPLVDRVVSVKGNVILTGVGEAVGKPIVATENLLLDGVSYTVFQDNTSGVGHYTVFDKSSKLAFDGDMLKPCDLSVSPVTSMVVNNVKRVVVQDPVKRVELDASKLLDTMNSASEKFFTFGDFVSRNLIVFIVYLFSLLSLCYRAFKKQDIKVMAGVPQRTGIILKRSLKYNYKAAQFFFKLKFYYVKFFLKLCLLLYTVYALAFMFIRFTPIGTPLCNGYVDGYANSTFDKNSYCDGVLCKICLFGYDELSDFTHTKIVWQHLKDPLIGNIMPFFYLSFLIIFGGFYVRALTMYFLLQYLNAAGVALGYQDNVWLLHLLPFSSVGNIVVVAFIVTRVLLFLKHVLFGCDKASCIACSKSAKLTRVPLQTIIQGVTKSFYVNANGGKKFCKKHNFFCVDCDSYGPGCTFINDVIAPEVSNVMELNVMPTGPATITIDKVEFSNGFYYLHSGSTFWKYNYDITDSKFSCKDVLKNCNIVSDFVVFNNSGSNVTQVKNACVYFSQLLCKPIKIVDSALLASLNVDFSANLHKAFVEVLSNSFGKDLSSCVNMNECRESLGLSDVSEEEFTSAVAEAHRYDVLISDVSYNNLVTSYAKPEEKLPVHDIANCMRVGAKVANNVLTKDNVPIVWLAKDFIALSEEARKYIVRTTKTKGLNFMLTFNDRRMHLTIPTVNIANKKGAGLPSMLSQLYNFFWYVCCFIVVVFFATSLIDYSSQISSNMDYDFKYIENGVLKAFDKSLDCVHNGFDNFDDWHNAKFGSVPVKSRSCPIVVGTSDEVRAVPGVPSGVFLYGKSLIFAMSTVFGTSGLCFDERGLTDSDSCTFNSACTTLGGIGGVAVYCYRAGIVKGSRLYKDLLPHSYYKLMDGNFIVLPEIISRGFGFRTIKTQAMTYCRTGECIDSQAGVCVGLDKFFVYSKTSGSDYVCGSGLLSLIGNVIGMFSNSIPVTVMSGQILFNCMVACIAVTLCFAFTKFKRMFGDMSMGVFSVGLCTVINNISYIVTQNSLGMLAYATLYFLCTKGVRYSWIWHFGFVISYLFIAPWWVVLSYFVCSVFEFLPNLFKLKVSAQLFDGDKFVGSFENAASGTFVLDMHSYQKLANSISTEKLKQYAASYNKYKYYSGAASEADYRLACYAHLAKAMSDFSNDHMDKLYTPPTISYNTTLQAGLRKMAQPSGVVERCIVRVTYGNLTLNGLWLGDVVICPRHVIASNTTTVIDYDHAMSLVRLHNFSISYGNMFLGVVSVSMRGALLHVKVNQTNVNTPNYTYKTLRPGDSFNILACYDGSAAGVYGVNLRTNYTIRGSFINGACGSPGYNLNKGVVEFCYMHHLELGSGCHVGSDMDGSMYGNYDDQPTLQVEGSSNLVTENVCSWLYGALINGCNWWLCSTSMGLETFNEWALRNGMTALQNTDCFSLLVAKTGVDVGRILASIQKLSTNFGGKSILGCSTLNDEFTLSEVVKQMYGVTLQSSKVSRAFRNSFIVCCFLFLFLSEVLNHSQFFWVNPGCITPVFLLVVLVASCLMFLVKHKLLFLQLYLLPSICIVAGHNILLDYRLYTYLMEELGYKLPTSVFNMQGLLNIILCCSVIALHTYRFIRTPNKVFSYILALITVGYTYYYSSDIVGLLLTVASSFTGYWFIGAATYKLSVYSLPYVPFLLRFGPIKGVVLLYLLTGYFNCVFYGTLYWINRFCKITLGCYDFKVSPAEFKYMVANGLRAPTGVFDALWLSLKLVGVGGKRTIKISSVQSKLTDIKCTNVVLLGCLTNMNIGANSAEWAYCVDLHNKINLCSDPELAQEMLLALLAFFLSKNSAFGIDDLLESYFNDSSILQSVAATYVNLPSYMAYENARQSYEDALANGSPPQLVKQLRHAMNVAKSEFDREASTQRKLDRMAEQAASQMYKEARAVNRKSKVVSAMHSLLFGMLRRLDMSSVDTILNLAKDGVVPLSIIPAVSATKLNIVVSDIDSYVKIQREGCVHYAGVIWSVVDIKDNDGKPVHVKEVVANNVEALAWPLFLNCERIIKLQNNEIIPSKLKQRAVKAEGDGFTADGNALYSTEGGRTFMYAFISDKADLKIVKWEFDGGSNAIELEPPRKFLVDSANGPVVKYLYFVRNLNNLRRGAVLGFIGATVRLQAGKQTEQAINSSLLTLCAFSVDPAKTYLDAVKSGHKPVGNCIKMLANGSGNGQAITNGVEASTNQDSYGGASVCLYCRAHVEHPDMDGYCKLKGKYVQVPLGTLDPLRFVLENTVCKVCGCWQANGCVCDRSVVQSVDNGYLNRVRGSSAARLEPINGSDTHHVYRAFDIYNRDVACISKFLKVNCVRLKNLDKHDAFWVVKKCTKSVMEHEQSIYQLISDCGAVAKHDFFTWKEGRSIYGNVCRQDLTEYTMMDLCYALRNFDENNCQTLKDILVVVGACDASYFENKLWFDPVENEDIHRVYAKLGTIVARAMLKCVKYCDAMVENGIVGVITLDNQDLNGDFYDFGDFVTSVKGMGVPICTSYYSYMMPIMGMTNCLASECFIKSDIFGEDFKTFDLLEYDFTEHKVNLFNKYFKHWGQVYHPNCEDCYDENCIIHCANFNTLFATTIPITAFGPLCRKCWIDGVPLVTTAGYHFKQLGIVWNKDLNLHSSRLTINELLQFCADPSLLIASSPALVDKRTVCFSVAALGTGMTNQTVKPGHFNKDFYDFLRSQGFFEEGSDLTLKHFFFAQKGDAAVKDFDYYRYNRTTVLDICQARVVYQIVQCYFSVYEGGCITAKEVIVNNLNKSAGYPFNKFGKAGLYYDSLSYEEQDELYAYTKRNIIPTMTQLNLKYAISGKERARTVGGVSLLSTMTTRQYHQKHLKSIVNTRGASVVIGTTKFYGGWDNMLKTLIKDVDNPHLMGWDYPKCDRALPNMIRMISAMILGSKHINCCNSTDRYYRLCNELAQVLTEMVYSNGGFYIKPGGTTSGDATTAYANSVFNIFQATSANVNRLLSVDSNTCNNIEVKQLQRKLYDCCYRSSNVDPSFVEEYFSYLRKHFSMMILSDDGVVCYNSEYASLGYVADLNAFKAVLYYQNNVFMSASKCWIEPDINKGPHEFCSQHTMQIVDKDGTYYLPYPDPSRILSAGVFVDDIVKTDPVILLERYVSLAIDAYPLSKHENPEYRRVFSVMLDWVKHLYKTLNQGVLESFSVTLLEDATAKFWDESFYANMYERSSVLQSAGLCVVCSSQTVLRCGDCIRRPMLCTKCAYDHVVGTNHKFILAITPYVCCSSGCGISDVTKLYLGGLSYWCVDHKPRLAFPLCSSGNVFGLYKNSATGSPDVDEFNILATSDWTDVRDYKLANDVKDSLRLFAAETIKAKEESVKSAYACATIHEIVGPKELVLKWEAGKPRPPLSRNSVFTCYHITKNTKFQVGEFTFEKLDYDNDAVSFKSTATTKLVPGMVFVLTSHNVQPLRAPTLINQERYSTLHKLRPAFNVHEDYSNLIPYYQLIGKQRITTIQGPPGSGKSHCVIGLGLYFRGARIVFTACSHAAVDSLCVKAATAYSVDKCSRIIPQKARIECYDGFKPNNTGAQYLFSTVNALPEVNADICVVDEVSMCTNYDLSVINQRVNYRHIVYVGDPQQLPAPRVMITKGVLAPEDYNVVTRRMCALKPDIFLHKCYRCPAEIVNTVSEMVYENQFMPVKSESKECFKIYCRGNVQVDNGSSINRRQLEVVRMFLAKNPKWAKAVFISPYNSQNYVAGRVLGLQIQTVDSSQGVEYDYVIYTQTSDTAHASNVNRFNVAITRAKKGILCVMCDRELFDILKFYELKLSDLQAGDGCGLFKDCYKGDDNLPPSHAATYMSLSDNFKTDKDLAVQIGVNVPIKYEHVISFMGFRFDINVPNQHTLFCTRDFAMRNVRGWLGFDVEGAHVIGSNVGTNVPLQLGFSNGVDFVVRPEGCVSTESGDIIQPVRARAPPGDQFTHLLPLLRKGQPWNVVRRRIVQMCSDYLVNLSDTLIFVLWAGGLELTTMRYFVKLGPFKSCECGNKATCYNSVNHTFTCFKHALGCDYLYNPYCIDIQQWGYTGSLSMNHHEFCNIHRNEHVASGDAAMTRCLAIHDCFVKNVDWSITYPFIANEQAINKSGRVVQSHVMRAVLRLYNPRSVHDIGNPKGIRCVAADVSWFCYDKNPTNNNVKMLEYDYITHGQMDGLCLFWNCNVDMYPEFSVVCRFDTRLRSNLNLEGCNGGSLYVNNHAFHTPAFDKRAFAKLKAMPFFFYDDSDCEKLQDAINYVPLHASNCITKCNIGGAVCSKHCALYHNYVNAYNTFTTAGFTVWVPTTFDTFNLWQTFKNSTVQGLENIAYNVVKKGSYVGVEGELPVAIVHDKVMVRDGVSDNVVFVNSTSLPTNIAFELYAKRKVGLTPPLTILKNLGVVCTSKGVLWDYEAARPLTTFTKDVCKYTDFDGDVCTLFDNSVPGSFERFTMARDAVLISLTAVKKLTAIKITYGYLNGVPVSTHEDKPFTWYIYTRKNGNFEDYPDGYFTQGRTVSDFKPRSIMEEDFLNMDTGLFISKYGLEDFGFEHVVYGDVSKTTLGGLHLLISQIRLSKIGVMKVEDFVSSSDSTLKSCTVTYVDNPSSKMVCTYVDLLLDDFVCILKSVDLSVVSKVHEVVIDCKVWRWMLWCKDHKVQTFYPQLQSAEWKCGYSMPSIYKIQRMCLEPCNLYNYGSGLKLPDGIMFNVVKYTQLCQFLNSTTMCVPHHMRVLHLGAGSDKGVAPGTTVLRRWLPMDAVIVDNDVNDYVSDADFSYTGDCASMYLTDKFDLVISDMYDGRTKSCDGDNVSKEGFFPYINGVITEKLALGGTIAIKITEFSWNKKLYELVQKFEYWTMFCTSVNTSSSEAFLVGVHYLGDFATNAIIDGNTMHANYIFWRNSTIMAMSYNSVLDLSKFNCKHKATVVVNLKESAISDVVLGLLRNGKLLIRNSGVVCGFSNHLVNSTKQCFV</sequence>
<evidence type="ECO:0000256" key="53">
    <source>
        <dbReference type="PROSITE-ProRule" id="PRU01294"/>
    </source>
</evidence>
<keyword evidence="42" id="KW-0456">Lyase</keyword>
<feature type="domain" description="Nsp15 N-terminal oligomerization" evidence="80">
    <location>
        <begin position="6131"/>
        <end position="6191"/>
    </location>
</feature>
<keyword evidence="30 55" id="KW-0269">Exonuclease</keyword>
<evidence type="ECO:0000256" key="6">
    <source>
        <dbReference type="ARBA" id="ARBA00004452"/>
    </source>
</evidence>
<dbReference type="PROSITE" id="PS51992">
    <property type="entry name" value="COV_NSP3_Y"/>
    <property type="match status" value="1"/>
</dbReference>
<dbReference type="InterPro" id="IPR043472">
    <property type="entry name" value="Macro_dom-like"/>
</dbReference>
<keyword evidence="21" id="KW-0547">Nucleotide-binding</keyword>
<dbReference type="InterPro" id="IPR047573">
    <property type="entry name" value="CoV_NSP2_M"/>
</dbReference>
<evidence type="ECO:0000256" key="10">
    <source>
        <dbReference type="ARBA" id="ARBA00022581"/>
    </source>
</evidence>
<dbReference type="InterPro" id="IPR044369">
    <property type="entry name" value="NSP6_alphaCoV"/>
</dbReference>
<keyword evidence="29 58" id="KW-0862">Zinc</keyword>
<keyword evidence="34 54" id="KW-0694">RNA-binding</keyword>
<dbReference type="Pfam" id="PF19217">
    <property type="entry name" value="CoV_NSP4_N"/>
    <property type="match status" value="1"/>
</dbReference>
<keyword evidence="23 57" id="KW-0255">Endonuclease</keyword>
<dbReference type="PROSITE" id="PS50507">
    <property type="entry name" value="RDRP_SSRNA_POS"/>
    <property type="match status" value="1"/>
</dbReference>
<evidence type="ECO:0000259" key="86">
    <source>
        <dbReference type="PROSITE" id="PS51992"/>
    </source>
</evidence>
<dbReference type="InterPro" id="IPR036499">
    <property type="entry name" value="NSP9_sf_CoV"/>
</dbReference>
<evidence type="ECO:0000259" key="83">
    <source>
        <dbReference type="PROSITE" id="PS51989"/>
    </source>
</evidence>
<feature type="domain" description="Nsp12 RNA-dependent RNA polymerase" evidence="71">
    <location>
        <begin position="4448"/>
        <end position="5015"/>
    </location>
</feature>
<dbReference type="GO" id="GO:0039694">
    <property type="term" value="P:viral RNA genome replication"/>
    <property type="evidence" value="ECO:0007669"/>
    <property type="project" value="InterPro"/>
</dbReference>
<feature type="transmembrane region" description="Helical" evidence="60">
    <location>
        <begin position="2520"/>
        <end position="2538"/>
    </location>
</feature>
<feature type="domain" description="CoV Nsp3 Y" evidence="86">
    <location>
        <begin position="2168"/>
        <end position="2507"/>
    </location>
</feature>
<dbReference type="InterPro" id="IPR044863">
    <property type="entry name" value="NIRAN"/>
</dbReference>
<dbReference type="Pfam" id="PF09401">
    <property type="entry name" value="CoV_NSP10"/>
    <property type="match status" value="1"/>
</dbReference>
<evidence type="ECO:0000256" key="12">
    <source>
        <dbReference type="ARBA" id="ARBA00022632"/>
    </source>
</evidence>
<dbReference type="InterPro" id="IPR047570">
    <property type="entry name" value="NSP12_IF_CoV"/>
</dbReference>
<evidence type="ECO:0000256" key="34">
    <source>
        <dbReference type="ARBA" id="ARBA00022884"/>
    </source>
</evidence>
<dbReference type="GO" id="GO:0003723">
    <property type="term" value="F:RNA binding"/>
    <property type="evidence" value="ECO:0007669"/>
    <property type="project" value="UniProtKB-KW"/>
</dbReference>
<evidence type="ECO:0000256" key="4">
    <source>
        <dbReference type="ARBA" id="ARBA00004301"/>
    </source>
</evidence>
<keyword evidence="8" id="KW-1113">Inhibition of host RLR pathway by virus</keyword>
<dbReference type="SUPFAM" id="SSF140367">
    <property type="entry name" value="Coronavirus NSP7-like"/>
    <property type="match status" value="1"/>
</dbReference>
<dbReference type="PROSITE" id="PS51962">
    <property type="entry name" value="COV_NSP1"/>
    <property type="match status" value="1"/>
</dbReference>
<comment type="function">
    <text evidence="45">The papain-like proteinase 1 (PLP1) and papain-like proteinase 2 (PLP2) are responsible for the cleavages located at the N-terminus of the replicase polyprotein. In addition, PLP2 possesses a deubiquitinating/deISGylating activity and processes both 'Lys-48'- and 'Lys-63'-linked polyubiquitin chains from cellular substrates. PLP2 also antagonizes innate immune induction of type I interferon by blocking the nuclear translocation of host IRF-3.</text>
</comment>
<dbReference type="GO" id="GO:0043139">
    <property type="term" value="F:5'-3' DNA helicase activity"/>
    <property type="evidence" value="ECO:0007669"/>
    <property type="project" value="TreeGrafter"/>
</dbReference>
<dbReference type="Pfam" id="PF13604">
    <property type="entry name" value="AAA_30"/>
    <property type="match status" value="1"/>
</dbReference>
<dbReference type="InterPro" id="IPR044401">
    <property type="entry name" value="NSP15_NendoU_CoV"/>
</dbReference>
<evidence type="ECO:0000256" key="42">
    <source>
        <dbReference type="ARBA" id="ARBA00023239"/>
    </source>
</evidence>
<dbReference type="CDD" id="cd21731">
    <property type="entry name" value="alphaCoV_PLPro"/>
    <property type="match status" value="1"/>
</dbReference>
<dbReference type="GO" id="GO:0008242">
    <property type="term" value="F:omega peptidase activity"/>
    <property type="evidence" value="ECO:0007669"/>
    <property type="project" value="InterPro"/>
</dbReference>
<dbReference type="InterPro" id="IPR046435">
    <property type="entry name" value="N7_MTase_CoV"/>
</dbReference>
<feature type="domain" description="CoV Nsp2 middle" evidence="84">
    <location>
        <begin position="387"/>
        <end position="785"/>
    </location>
</feature>
<dbReference type="Pfam" id="PF19215">
    <property type="entry name" value="CoV_NSP15_C"/>
    <property type="match status" value="1"/>
</dbReference>
<dbReference type="PROSITE" id="PS51991">
    <property type="entry name" value="COV_NSP2_C"/>
    <property type="match status" value="1"/>
</dbReference>
<dbReference type="SUPFAM" id="SSF143076">
    <property type="entry name" value="Coronavirus NSP8-like"/>
    <property type="match status" value="1"/>
</dbReference>
<dbReference type="CDD" id="cd21826">
    <property type="entry name" value="alphaCoV_Nsp7"/>
    <property type="match status" value="1"/>
</dbReference>
<dbReference type="InterPro" id="IPR044385">
    <property type="entry name" value="NSP2_HCoV-229E-like"/>
</dbReference>
<keyword evidence="41" id="KW-1035">Host cytoplasm</keyword>
<evidence type="ECO:0000259" key="76">
    <source>
        <dbReference type="PROSITE" id="PS51953"/>
    </source>
</evidence>
<dbReference type="Pfam" id="PF08710">
    <property type="entry name" value="CoV_NSP9"/>
    <property type="match status" value="1"/>
</dbReference>
<comment type="catalytic activity">
    <reaction evidence="50">
        <text>ATP + H2O = ADP + phosphate + H(+)</text>
        <dbReference type="Rhea" id="RHEA:13065"/>
        <dbReference type="ChEBI" id="CHEBI:15377"/>
        <dbReference type="ChEBI" id="CHEBI:15378"/>
        <dbReference type="ChEBI" id="CHEBI:30616"/>
        <dbReference type="ChEBI" id="CHEBI:43474"/>
        <dbReference type="ChEBI" id="CHEBI:456216"/>
        <dbReference type="EC" id="3.6.4.12"/>
    </reaction>
</comment>
<dbReference type="Pfam" id="PF19212">
    <property type="entry name" value="CoV_NSP2_C"/>
    <property type="match status" value="2"/>
</dbReference>
<dbReference type="GO" id="GO:0019082">
    <property type="term" value="P:viral protein processing"/>
    <property type="evidence" value="ECO:0007669"/>
    <property type="project" value="InterPro"/>
</dbReference>
<dbReference type="PANTHER" id="PTHR43788">
    <property type="entry name" value="DNA2/NAM7 HELICASE FAMILY MEMBER"/>
    <property type="match status" value="1"/>
</dbReference>
<evidence type="ECO:0000259" key="62">
    <source>
        <dbReference type="PROSITE" id="PS51124"/>
    </source>
</evidence>
<dbReference type="GO" id="GO:0016829">
    <property type="term" value="F:lyase activity"/>
    <property type="evidence" value="ECO:0007669"/>
    <property type="project" value="UniProtKB-KW"/>
</dbReference>
<feature type="region of interest" description="GpppA-binding" evidence="56">
    <location>
        <begin position="6019"/>
        <end position="6033"/>
    </location>
</feature>
<dbReference type="CDD" id="cd21660">
    <property type="entry name" value="alphaCoV_Nsp14"/>
    <property type="match status" value="1"/>
</dbReference>
<dbReference type="CDD" id="cd21588">
    <property type="entry name" value="alphaCoV_RdRp"/>
    <property type="match status" value="1"/>
</dbReference>
<comment type="catalytic activity">
    <reaction evidence="51">
        <text>a 5'-end (N(7)-methyl 5'-triphosphoguanosine)-ribonucleoside in mRNA + S-adenosyl-L-methionine = a 5'-end (N(7)-methyl 5'-triphosphoguanosine)-(2'-O-methyl-ribonucleoside) in mRNA + S-adenosyl-L-homocysteine + H(+)</text>
        <dbReference type="Rhea" id="RHEA:67020"/>
        <dbReference type="Rhea" id="RHEA-COMP:17167"/>
        <dbReference type="Rhea" id="RHEA-COMP:17168"/>
        <dbReference type="ChEBI" id="CHEBI:15378"/>
        <dbReference type="ChEBI" id="CHEBI:57856"/>
        <dbReference type="ChEBI" id="CHEBI:59789"/>
        <dbReference type="ChEBI" id="CHEBI:156461"/>
        <dbReference type="ChEBI" id="CHEBI:167609"/>
        <dbReference type="EC" id="2.1.1.57"/>
    </reaction>
</comment>
<evidence type="ECO:0000259" key="75">
    <source>
        <dbReference type="PROSITE" id="PS51952"/>
    </source>
</evidence>
<dbReference type="PROSITE" id="PS51947">
    <property type="entry name" value="NIRAN"/>
    <property type="match status" value="1"/>
</dbReference>
<dbReference type="SUPFAM" id="SSF51126">
    <property type="entry name" value="Pectin lyase-like"/>
    <property type="match status" value="1"/>
</dbReference>
<dbReference type="PROSITE" id="PS51961">
    <property type="entry name" value="AV_NSP11N_COV_NSP15M"/>
    <property type="match status" value="1"/>
</dbReference>
<keyword evidence="43" id="KW-0899">Viral immunoevasion</keyword>
<dbReference type="Gene3D" id="1.10.8.370">
    <property type="entry name" value="nsp7 replicase"/>
    <property type="match status" value="1"/>
</dbReference>
<feature type="region of interest" description="Y4" evidence="58">
    <location>
        <begin position="2407"/>
        <end position="2507"/>
    </location>
</feature>
<keyword evidence="35" id="KW-1092">Inhibition of host IRF3 by virus</keyword>
<dbReference type="CDD" id="cd23527">
    <property type="entry name" value="capping_2-OMTase_alphaCoV_Nsp16"/>
    <property type="match status" value="1"/>
</dbReference>
<dbReference type="PROSITE" id="PS51442">
    <property type="entry name" value="M_PRO"/>
    <property type="match status" value="1"/>
</dbReference>
<dbReference type="PROSITE" id="PS51958">
    <property type="entry name" value="NENDOU"/>
    <property type="match status" value="1"/>
</dbReference>
<dbReference type="CDD" id="cd21901">
    <property type="entry name" value="alpha_betaCoV_Nsp10"/>
    <property type="match status" value="1"/>
</dbReference>
<dbReference type="Gene3D" id="3.40.220.10">
    <property type="entry name" value="Leucine Aminopeptidase, subunit E, domain 1"/>
    <property type="match status" value="1"/>
</dbReference>
<evidence type="ECO:0000256" key="21">
    <source>
        <dbReference type="ARBA" id="ARBA00022741"/>
    </source>
</evidence>
<dbReference type="SUPFAM" id="SSF52949">
    <property type="entry name" value="Macro domain-like"/>
    <property type="match status" value="1"/>
</dbReference>
<dbReference type="InterPro" id="IPR038123">
    <property type="entry name" value="NSP4_C_sf_CoV"/>
</dbReference>
<evidence type="ECO:0000259" key="88">
    <source>
        <dbReference type="PROSITE" id="PS52000"/>
    </source>
</evidence>
<name>A0AA49EC06_9NIDO</name>
<evidence type="ECO:0000256" key="52">
    <source>
        <dbReference type="PROSITE-ProRule" id="PRU00444"/>
    </source>
</evidence>
<dbReference type="GO" id="GO:0000175">
    <property type="term" value="F:3'-5'-RNA exonuclease activity"/>
    <property type="evidence" value="ECO:0007669"/>
    <property type="project" value="InterPro"/>
</dbReference>
<dbReference type="PROSITE" id="PS51952">
    <property type="entry name" value="COV_EXON_MTASE_COACT"/>
    <property type="match status" value="1"/>
</dbReference>
<comment type="subunit">
    <text evidence="46">3CL-PRO exists as monomer and homodimer. Eight copies of nsp7 and eight copies of nsp8 assemble to form a heterohexadecamer. Nsp9 is a dimer. Nsp10 forms a dodecamer.</text>
</comment>
<evidence type="ECO:0000256" key="27">
    <source>
        <dbReference type="ARBA" id="ARBA00022806"/>
    </source>
</evidence>
<evidence type="ECO:0000256" key="28">
    <source>
        <dbReference type="ARBA" id="ARBA00022807"/>
    </source>
</evidence>
<dbReference type="Pfam" id="PF08717">
    <property type="entry name" value="CoV_NSP8"/>
    <property type="match status" value="1"/>
</dbReference>
<dbReference type="InterPro" id="IPR007094">
    <property type="entry name" value="RNA-dir_pol_PSvirus"/>
</dbReference>
<feature type="transmembrane region" description="Helical" evidence="60">
    <location>
        <begin position="3423"/>
        <end position="3440"/>
    </location>
</feature>
<dbReference type="InterPro" id="IPR043606">
    <property type="entry name" value="CoV_NSP15_N"/>
</dbReference>
<keyword evidence="25" id="KW-0833">Ubl conjugation pathway</keyword>
<evidence type="ECO:0000256" key="32">
    <source>
        <dbReference type="ARBA" id="ARBA00022870"/>
    </source>
</evidence>
<dbReference type="InterPro" id="IPR043609">
    <property type="entry name" value="NendoU_nidovirus"/>
</dbReference>
<comment type="function">
    <text evidence="48">Forms a primer, NSP9-pU, which is utilized by the polymerase for the initiation of RNA chains. Interacts with ribosome signal recognition particle RNA (SRP). Together with NSP8, suppress protein integration into the cell membrane, thereby disrupting host immune defenses.</text>
</comment>
<keyword evidence="9" id="KW-0696">RNA-directed RNA polymerase</keyword>
<dbReference type="Pfam" id="PF06471">
    <property type="entry name" value="CoV_ExoN"/>
    <property type="match status" value="1"/>
</dbReference>
<keyword evidence="18 55" id="KW-0540">Nuclease</keyword>
<feature type="domain" description="Peptidase C16" evidence="62">
    <location>
        <begin position="1677"/>
        <end position="1943"/>
    </location>
</feature>
<dbReference type="GO" id="GO:0039520">
    <property type="term" value="P:symbiont-mediated activation of host autophagy"/>
    <property type="evidence" value="ECO:0007669"/>
    <property type="project" value="UniProtKB-KW"/>
</dbReference>
<dbReference type="PROSITE" id="PS51989">
    <property type="entry name" value="COV_NSP2_N"/>
    <property type="match status" value="1"/>
</dbReference>
<keyword evidence="24 52" id="KW-0863">Zinc-finger</keyword>
<dbReference type="GO" id="GO:0075523">
    <property type="term" value="P:viral translational frameshifting"/>
    <property type="evidence" value="ECO:0007669"/>
    <property type="project" value="UniProtKB-KW"/>
</dbReference>
<evidence type="ECO:0000256" key="23">
    <source>
        <dbReference type="ARBA" id="ARBA00022759"/>
    </source>
</evidence>
<dbReference type="InterPro" id="IPR041679">
    <property type="entry name" value="DNA2/NAM7-like_C"/>
</dbReference>
<dbReference type="EMBL" id="OQ175042">
    <property type="protein sequence ID" value="WCC61775.1"/>
    <property type="molecule type" value="Genomic_RNA"/>
</dbReference>
<evidence type="ECO:0000256" key="16">
    <source>
        <dbReference type="ARBA" id="ARBA00022692"/>
    </source>
</evidence>
<dbReference type="InterPro" id="IPR037227">
    <property type="entry name" value="EndoU-like"/>
</dbReference>
<dbReference type="Gene3D" id="3.40.50.11580">
    <property type="match status" value="1"/>
</dbReference>
<dbReference type="InterPro" id="IPR042515">
    <property type="entry name" value="NSP15_N_CoV"/>
</dbReference>
<keyword evidence="38" id="KW-1072">Activation of host autophagy by virus</keyword>
<dbReference type="InterPro" id="IPR043504">
    <property type="entry name" value="Peptidase_S1_PA_chymotrypsin"/>
</dbReference>
<keyword evidence="16 60" id="KW-0812">Transmembrane</keyword>
<evidence type="ECO:0000259" key="87">
    <source>
        <dbReference type="PROSITE" id="PS51993"/>
    </source>
</evidence>
<evidence type="ECO:0000256" key="1">
    <source>
        <dbReference type="ARBA" id="ARBA00000707"/>
    </source>
</evidence>
<dbReference type="InterPro" id="IPR009461">
    <property type="entry name" value="NSP16_CoV-like"/>
</dbReference>
<dbReference type="InterPro" id="IPR001205">
    <property type="entry name" value="RNA-dir_pol_C"/>
</dbReference>
<dbReference type="InterPro" id="IPR027352">
    <property type="entry name" value="NSP13_ZBD_CoV-like"/>
</dbReference>
<evidence type="ECO:0000256" key="18">
    <source>
        <dbReference type="ARBA" id="ARBA00022722"/>
    </source>
</evidence>
<dbReference type="SUPFAM" id="SSF50494">
    <property type="entry name" value="Trypsin-like serine proteases"/>
    <property type="match status" value="1"/>
</dbReference>
<dbReference type="InterPro" id="IPR048673">
    <property type="entry name" value="NSP13_stalk_CoV"/>
</dbReference>
<dbReference type="InterPro" id="IPR044309">
    <property type="entry name" value="NSP5_Mpro_alphaCoV"/>
</dbReference>
<dbReference type="InterPro" id="IPR044313">
    <property type="entry name" value="NSP14_alphaCoV"/>
</dbReference>
<keyword evidence="15 56" id="KW-0808">Transferase</keyword>
<feature type="region of interest" description="CoV-Y" evidence="58">
    <location>
        <begin position="2259"/>
        <end position="2507"/>
    </location>
</feature>
<evidence type="ECO:0000256" key="26">
    <source>
        <dbReference type="ARBA" id="ARBA00022801"/>
    </source>
</evidence>
<keyword evidence="10" id="KW-0945">Host-virus interaction</keyword>
<evidence type="ECO:0000259" key="71">
    <source>
        <dbReference type="PROSITE" id="PS51948"/>
    </source>
</evidence>
<dbReference type="GO" id="GO:0039548">
    <property type="term" value="P:symbiont-mediated suppression of host cytoplasmic pattern recognition receptor signaling pathway via inhibition of IRF3 activity"/>
    <property type="evidence" value="ECO:0007669"/>
    <property type="project" value="UniProtKB-KW"/>
</dbReference>
<dbReference type="PROSITE" id="PS51954">
    <property type="entry name" value="COV_N7_MTASE"/>
    <property type="match status" value="1"/>
</dbReference>
<keyword evidence="33" id="KW-1127">Modulation of host ubiquitin pathway by viral deubiquitinase</keyword>
<dbReference type="InterPro" id="IPR037204">
    <property type="entry name" value="NSP7_sf_CoV"/>
</dbReference>
<dbReference type="InterPro" id="IPR044353">
    <property type="entry name" value="Nsp3_Ubl2_dom_CoV"/>
</dbReference>
<feature type="active site" evidence="57">
    <location>
        <position position="6356"/>
    </location>
</feature>
<feature type="domain" description="(+)RNA virus helicase C-terminal" evidence="66">
    <location>
        <begin position="5273"/>
        <end position="5624"/>
    </location>
</feature>
<dbReference type="CDD" id="cd21473">
    <property type="entry name" value="cv_Nsp4_TM"/>
    <property type="match status" value="1"/>
</dbReference>
<feature type="domain" description="Peptidase C16" evidence="62">
    <location>
        <begin position="1051"/>
        <end position="1303"/>
    </location>
</feature>
<feature type="domain" description="Ubiquitin-like" evidence="68">
    <location>
        <begin position="1616"/>
        <end position="1671"/>
    </location>
</feature>
<dbReference type="GO" id="GO:0039648">
    <property type="term" value="P:symbiont-mediated perturbation of host ubiquitin-like protein modification"/>
    <property type="evidence" value="ECO:0007669"/>
    <property type="project" value="UniProtKB-KW"/>
</dbReference>
<feature type="domain" description="RdRp Nsp8 cofactor" evidence="73">
    <location>
        <begin position="3651"/>
        <end position="3845"/>
    </location>
</feature>
<dbReference type="InterPro" id="IPR029063">
    <property type="entry name" value="SAM-dependent_MTases_sf"/>
</dbReference>
<dbReference type="InterPro" id="IPR018995">
    <property type="entry name" value="RNA_synth_NSP10_CoV"/>
</dbReference>
<keyword evidence="40" id="KW-1015">Disulfide bond</keyword>
<dbReference type="PROSITE" id="PS51990">
    <property type="entry name" value="COV_NSP2_M"/>
    <property type="match status" value="1"/>
</dbReference>
<dbReference type="PROSITE" id="PS52000">
    <property type="entry name" value="COV_NSP12_IF"/>
    <property type="match status" value="1"/>
</dbReference>
<evidence type="ECO:0000259" key="79">
    <source>
        <dbReference type="PROSITE" id="PS51958"/>
    </source>
</evidence>
<dbReference type="InterPro" id="IPR046441">
    <property type="entry name" value="RdRp_CoV"/>
</dbReference>
<evidence type="ECO:0000259" key="65">
    <source>
        <dbReference type="PROSITE" id="PS51653"/>
    </source>
</evidence>
<feature type="domain" description="N7-MTase" evidence="77">
    <location>
        <begin position="5907"/>
        <end position="6128"/>
    </location>
</feature>
<dbReference type="GO" id="GO:0004482">
    <property type="term" value="F:mRNA 5'-cap (guanine-N7-)-methyltransferase activity"/>
    <property type="evidence" value="ECO:0007669"/>
    <property type="project" value="InterPro"/>
</dbReference>
<dbReference type="GO" id="GO:0004519">
    <property type="term" value="F:endonuclease activity"/>
    <property type="evidence" value="ECO:0007669"/>
    <property type="project" value="UniProtKB-UniRule"/>
</dbReference>
<evidence type="ECO:0000259" key="84">
    <source>
        <dbReference type="PROSITE" id="PS51990"/>
    </source>
</evidence>
<dbReference type="Pfam" id="PF01661">
    <property type="entry name" value="Macro"/>
    <property type="match status" value="1"/>
</dbReference>
<keyword evidence="28" id="KW-0788">Thiol protease</keyword>
<dbReference type="CDD" id="cd21167">
    <property type="entry name" value="M_alpha_beta_cv_Nsp15-like"/>
    <property type="match status" value="1"/>
</dbReference>
<dbReference type="SUPFAM" id="SSF144246">
    <property type="entry name" value="Coronavirus NSP10-like"/>
    <property type="match status" value="1"/>
</dbReference>
<feature type="domain" description="RdRp catalytic" evidence="61">
    <location>
        <begin position="4695"/>
        <end position="4857"/>
    </location>
</feature>
<dbReference type="GO" id="GO:0044172">
    <property type="term" value="C:host cell endoplasmic reticulum-Golgi intermediate compartment"/>
    <property type="evidence" value="ECO:0007669"/>
    <property type="project" value="UniProtKB-SubCell"/>
</dbReference>
<dbReference type="PANTHER" id="PTHR43788:SF16">
    <property type="entry name" value="HELICASE WITH ZINC FINGER 2"/>
    <property type="match status" value="1"/>
</dbReference>
<evidence type="ECO:0000259" key="85">
    <source>
        <dbReference type="PROSITE" id="PS51991"/>
    </source>
</evidence>
<dbReference type="PROSITE" id="PS51948">
    <property type="entry name" value="COV_NSP12_RDRP"/>
    <property type="match status" value="1"/>
</dbReference>
<dbReference type="SUPFAM" id="SSF101816">
    <property type="entry name" value="Replicase NSP9"/>
    <property type="match status" value="1"/>
</dbReference>
<evidence type="ECO:0000256" key="41">
    <source>
        <dbReference type="ARBA" id="ARBA00023200"/>
    </source>
</evidence>
<evidence type="ECO:0000259" key="66">
    <source>
        <dbReference type="PROSITE" id="PS51657"/>
    </source>
</evidence>
<dbReference type="GO" id="GO:0044220">
    <property type="term" value="C:host cell perinuclear region of cytoplasm"/>
    <property type="evidence" value="ECO:0007669"/>
    <property type="project" value="UniProtKB-SubCell"/>
</dbReference>
<dbReference type="CDD" id="cd21161">
    <property type="entry name" value="NendoU_cv_Nsp15-like"/>
    <property type="match status" value="1"/>
</dbReference>
<dbReference type="InterPro" id="IPR027417">
    <property type="entry name" value="P-loop_NTPase"/>
</dbReference>
<feature type="transmembrane region" description="Helical" evidence="60">
    <location>
        <begin position="3488"/>
        <end position="3508"/>
    </location>
</feature>
<dbReference type="InterPro" id="IPR047566">
    <property type="entry name" value="CoV_NSP3_Y"/>
</dbReference>
<keyword evidence="13" id="KW-1130">Modulation of host ubiquitin pathway by virus</keyword>
<dbReference type="Gene3D" id="1.10.8.1190">
    <property type="match status" value="2"/>
</dbReference>
<evidence type="ECO:0000256" key="37">
    <source>
        <dbReference type="ARBA" id="ARBA00022989"/>
    </source>
</evidence>
<keyword evidence="22" id="KW-0688">Ribosomal frameshifting</keyword>
<dbReference type="PROSITE" id="PS51950">
    <property type="entry name" value="COV_NSP8"/>
    <property type="match status" value="1"/>
</dbReference>
<reference evidence="89" key="1">
    <citation type="submission" date="2023-01" db="EMBL/GenBank/DDBJ databases">
        <title>Panoramic Analysis of Coronaviruses Carried by Representative Bat Species in Southern China to Better Understand the Coronavirus Sphere.</title>
        <authorList>
            <person name="Han Y."/>
            <person name="Xu P."/>
            <person name="Wang Y."/>
            <person name="Zhao W."/>
            <person name="Wang J."/>
            <person name="Jin Q."/>
            <person name="Wu Z."/>
        </authorList>
    </citation>
    <scope>NUCLEOTIDE SEQUENCE</scope>
    <source>
        <strain evidence="89">BtSh-AlphaCoV/YN2016-Q138</strain>
    </source>
</reference>
<keyword evidence="11 56" id="KW-0489">Methyltransferase</keyword>
<evidence type="ECO:0000259" key="61">
    <source>
        <dbReference type="PROSITE" id="PS50507"/>
    </source>
</evidence>
<keyword evidence="20" id="KW-0677">Repeat</keyword>
<feature type="transmembrane region" description="Helical" evidence="60">
    <location>
        <begin position="3298"/>
        <end position="3317"/>
    </location>
</feature>
<feature type="domain" description="Nsp4C" evidence="69">
    <location>
        <begin position="2894"/>
        <end position="2989"/>
    </location>
</feature>
<comment type="catalytic activity">
    <reaction evidence="49">
        <text>ATP + H2O = ADP + phosphate + H(+)</text>
        <dbReference type="Rhea" id="RHEA:13065"/>
        <dbReference type="ChEBI" id="CHEBI:15377"/>
        <dbReference type="ChEBI" id="CHEBI:15378"/>
        <dbReference type="ChEBI" id="CHEBI:30616"/>
        <dbReference type="ChEBI" id="CHEBI:43474"/>
        <dbReference type="ChEBI" id="CHEBI:456216"/>
        <dbReference type="EC" id="3.6.4.13"/>
    </reaction>
</comment>
<feature type="domain" description="AV-Nsp11N/CoV-Nsp15M" evidence="81">
    <location>
        <begin position="6192"/>
        <end position="6309"/>
    </location>
</feature>
<evidence type="ECO:0000259" key="73">
    <source>
        <dbReference type="PROSITE" id="PS51950"/>
    </source>
</evidence>
<dbReference type="Pfam" id="PF08716">
    <property type="entry name" value="CoV_NSP7"/>
    <property type="match status" value="1"/>
</dbReference>
<feature type="domain" description="RdRp Nsp7 cofactor" evidence="72">
    <location>
        <begin position="3568"/>
        <end position="3650"/>
    </location>
</feature>
<dbReference type="InterPro" id="IPR043477">
    <property type="entry name" value="Peptidase_C30_dom3_CoV"/>
</dbReference>
<evidence type="ECO:0000256" key="40">
    <source>
        <dbReference type="ARBA" id="ARBA00023157"/>
    </source>
</evidence>
<dbReference type="Pfam" id="PF19216">
    <property type="entry name" value="CoV_NSP15_M"/>
    <property type="match status" value="1"/>
</dbReference>
<feature type="domain" description="ExoN" evidence="76">
    <location>
        <begin position="5684"/>
        <end position="5898"/>
    </location>
</feature>
<dbReference type="InterPro" id="IPR037230">
    <property type="entry name" value="NSP8_sf_CoV"/>
</dbReference>
<feature type="domain" description="CoV Nsp2 C-terminal" evidence="85">
    <location>
        <begin position="776"/>
        <end position="897"/>
    </location>
</feature>
<keyword evidence="39 60" id="KW-0472">Membrane</keyword>
<dbReference type="InterPro" id="IPR043615">
    <property type="entry name" value="NSP2_N_CoV"/>
</dbReference>
<evidence type="ECO:0000256" key="47">
    <source>
        <dbReference type="ARBA" id="ARBA00043918"/>
    </source>
</evidence>